<evidence type="ECO:0000256" key="1">
    <source>
        <dbReference type="SAM" id="Phobius"/>
    </source>
</evidence>
<dbReference type="Proteomes" id="UP000018144">
    <property type="component" value="Unassembled WGS sequence"/>
</dbReference>
<name>U4LSG4_PYROM</name>
<keyword evidence="1" id="KW-0812">Transmembrane</keyword>
<evidence type="ECO:0000313" key="2">
    <source>
        <dbReference type="EMBL" id="CCX34534.1"/>
    </source>
</evidence>
<sequence>MGPADVGTIILGILAIGFVAVGAVQGGKHVMRYARRMCGPRNWFGVRDDVEGRPLMD</sequence>
<gene>
    <name evidence="2" type="ORF">PCON_03927</name>
</gene>
<proteinExistence type="predicted"/>
<accession>U4LSG4</accession>
<feature type="transmembrane region" description="Helical" evidence="1">
    <location>
        <begin position="6"/>
        <end position="27"/>
    </location>
</feature>
<evidence type="ECO:0000313" key="3">
    <source>
        <dbReference type="Proteomes" id="UP000018144"/>
    </source>
</evidence>
<protein>
    <submittedName>
        <fullName evidence="2">Uncharacterized protein</fullName>
    </submittedName>
</protein>
<dbReference type="AlphaFoldDB" id="U4LSG4"/>
<dbReference type="EMBL" id="HF936567">
    <property type="protein sequence ID" value="CCX34534.1"/>
    <property type="molecule type" value="Genomic_DNA"/>
</dbReference>
<reference evidence="2 3" key="1">
    <citation type="journal article" date="2013" name="PLoS Genet.">
        <title>The genome and development-dependent transcriptomes of Pyronema confluens: a window into fungal evolution.</title>
        <authorList>
            <person name="Traeger S."/>
            <person name="Altegoer F."/>
            <person name="Freitag M."/>
            <person name="Gabaldon T."/>
            <person name="Kempken F."/>
            <person name="Kumar A."/>
            <person name="Marcet-Houben M."/>
            <person name="Poggeler S."/>
            <person name="Stajich J.E."/>
            <person name="Nowrousian M."/>
        </authorList>
    </citation>
    <scope>NUCLEOTIDE SEQUENCE [LARGE SCALE GENOMIC DNA]</scope>
    <source>
        <strain evidence="3">CBS 100304</strain>
        <tissue evidence="2">Vegetative mycelium</tissue>
    </source>
</reference>
<keyword evidence="1" id="KW-1133">Transmembrane helix</keyword>
<keyword evidence="3" id="KW-1185">Reference proteome</keyword>
<keyword evidence="1" id="KW-0472">Membrane</keyword>
<organism evidence="2 3">
    <name type="scientific">Pyronema omphalodes (strain CBS 100304)</name>
    <name type="common">Pyronema confluens</name>
    <dbReference type="NCBI Taxonomy" id="1076935"/>
    <lineage>
        <taxon>Eukaryota</taxon>
        <taxon>Fungi</taxon>
        <taxon>Dikarya</taxon>
        <taxon>Ascomycota</taxon>
        <taxon>Pezizomycotina</taxon>
        <taxon>Pezizomycetes</taxon>
        <taxon>Pezizales</taxon>
        <taxon>Pyronemataceae</taxon>
        <taxon>Pyronema</taxon>
    </lineage>
</organism>